<dbReference type="InterPro" id="IPR001387">
    <property type="entry name" value="Cro/C1-type_HTH"/>
</dbReference>
<accession>A0A1H8MDB7</accession>
<feature type="domain" description="HTH cro/C1-type" evidence="1">
    <location>
        <begin position="22"/>
        <end position="81"/>
    </location>
</feature>
<dbReference type="STRING" id="933059.SAMN04488103_11310"/>
<dbReference type="AlphaFoldDB" id="A0A1H8MDB7"/>
<name>A0A1H8MDB7_9RHOB</name>
<dbReference type="PROSITE" id="PS50943">
    <property type="entry name" value="HTH_CROC1"/>
    <property type="match status" value="1"/>
</dbReference>
<keyword evidence="2" id="KW-0238">DNA-binding</keyword>
<dbReference type="Gene3D" id="1.10.260.40">
    <property type="entry name" value="lambda repressor-like DNA-binding domains"/>
    <property type="match status" value="1"/>
</dbReference>
<evidence type="ECO:0000259" key="1">
    <source>
        <dbReference type="PROSITE" id="PS50943"/>
    </source>
</evidence>
<keyword evidence="3" id="KW-1185">Reference proteome</keyword>
<evidence type="ECO:0000313" key="3">
    <source>
        <dbReference type="Proteomes" id="UP000198761"/>
    </source>
</evidence>
<organism evidence="2 3">
    <name type="scientific">Gemmobacter aquatilis</name>
    <dbReference type="NCBI Taxonomy" id="933059"/>
    <lineage>
        <taxon>Bacteria</taxon>
        <taxon>Pseudomonadati</taxon>
        <taxon>Pseudomonadota</taxon>
        <taxon>Alphaproteobacteria</taxon>
        <taxon>Rhodobacterales</taxon>
        <taxon>Paracoccaceae</taxon>
        <taxon>Gemmobacter</taxon>
    </lineage>
</organism>
<dbReference type="EMBL" id="FOCE01000013">
    <property type="protein sequence ID" value="SEO15156.1"/>
    <property type="molecule type" value="Genomic_DNA"/>
</dbReference>
<dbReference type="Proteomes" id="UP000198761">
    <property type="component" value="Unassembled WGS sequence"/>
</dbReference>
<sequence>MKRIRSYSRVTTEALSLFGKLIKTTRLERGQTSEEVADRAGISRTTLRNIENGSAGTEIGAAFEVAALLGIRLFDPDPSSLALHTARLDEKLTLLPKAVRAPTAEIDDDF</sequence>
<reference evidence="2 3" key="1">
    <citation type="submission" date="2016-10" db="EMBL/GenBank/DDBJ databases">
        <authorList>
            <person name="de Groot N.N."/>
        </authorList>
    </citation>
    <scope>NUCLEOTIDE SEQUENCE [LARGE SCALE GENOMIC DNA]</scope>
    <source>
        <strain evidence="2 3">DSM 3857</strain>
    </source>
</reference>
<dbReference type="CDD" id="cd00093">
    <property type="entry name" value="HTH_XRE"/>
    <property type="match status" value="1"/>
</dbReference>
<dbReference type="SUPFAM" id="SSF47413">
    <property type="entry name" value="lambda repressor-like DNA-binding domains"/>
    <property type="match status" value="1"/>
</dbReference>
<gene>
    <name evidence="2" type="ORF">SAMN04488103_11310</name>
</gene>
<dbReference type="InterPro" id="IPR010982">
    <property type="entry name" value="Lambda_DNA-bd_dom_sf"/>
</dbReference>
<dbReference type="GO" id="GO:0003677">
    <property type="term" value="F:DNA binding"/>
    <property type="evidence" value="ECO:0007669"/>
    <property type="project" value="UniProtKB-KW"/>
</dbReference>
<protein>
    <submittedName>
        <fullName evidence="2">DNA-binding transcriptional regulator, XRE-family HTH domain</fullName>
    </submittedName>
</protein>
<dbReference type="RefSeq" id="WP_091303387.1">
    <property type="nucleotide sequence ID" value="NZ_FOCE01000013.1"/>
</dbReference>
<proteinExistence type="predicted"/>
<evidence type="ECO:0000313" key="2">
    <source>
        <dbReference type="EMBL" id="SEO15156.1"/>
    </source>
</evidence>
<dbReference type="OrthoDB" id="7365273at2"/>
<dbReference type="Pfam" id="PF01381">
    <property type="entry name" value="HTH_3"/>
    <property type="match status" value="1"/>
</dbReference>
<dbReference type="SMART" id="SM00530">
    <property type="entry name" value="HTH_XRE"/>
    <property type="match status" value="1"/>
</dbReference>